<keyword evidence="3" id="KW-0731">Sigma factor</keyword>
<dbReference type="PANTHER" id="PTHR43133:SF46">
    <property type="entry name" value="RNA POLYMERASE SIGMA-70 FACTOR ECF SUBFAMILY"/>
    <property type="match status" value="1"/>
</dbReference>
<feature type="domain" description="RNA polymerase sigma factor 70 region 4 type 2" evidence="6">
    <location>
        <begin position="115"/>
        <end position="167"/>
    </location>
</feature>
<dbReference type="InterPro" id="IPR014284">
    <property type="entry name" value="RNA_pol_sigma-70_dom"/>
</dbReference>
<evidence type="ECO:0000256" key="2">
    <source>
        <dbReference type="ARBA" id="ARBA00023015"/>
    </source>
</evidence>
<organism evidence="7 8">
    <name type="scientific">Parapedobacter deserti</name>
    <dbReference type="NCBI Taxonomy" id="1912957"/>
    <lineage>
        <taxon>Bacteria</taxon>
        <taxon>Pseudomonadati</taxon>
        <taxon>Bacteroidota</taxon>
        <taxon>Sphingobacteriia</taxon>
        <taxon>Sphingobacteriales</taxon>
        <taxon>Sphingobacteriaceae</taxon>
        <taxon>Parapedobacter</taxon>
    </lineage>
</organism>
<keyword evidence="8" id="KW-1185">Reference proteome</keyword>
<dbReference type="Proteomes" id="UP001595526">
    <property type="component" value="Unassembled WGS sequence"/>
</dbReference>
<sequence>MSFEKFKSGNERMLSAYFDRYARGLLLFAYRMVANDSVAEELVQDAYLKLWDARARLENEAHLKSFLYLTTRNACIDYLKGIENRVRVASGELKDDFPQTDNDLLARMIHAETLQLIYAEIKRLSPTQQQVFKLTFIDGLRTEEICTALGMNSNAVFIARSKALAKLQKLFKGKDLLAYLAFLPLADRQYGLPGFLKTFT</sequence>
<dbReference type="Gene3D" id="1.10.1740.10">
    <property type="match status" value="1"/>
</dbReference>
<dbReference type="EMBL" id="JBHRTA010000038">
    <property type="protein sequence ID" value="MFC3199185.1"/>
    <property type="molecule type" value="Genomic_DNA"/>
</dbReference>
<name>A0ABV7JM61_9SPHI</name>
<dbReference type="InterPro" id="IPR013325">
    <property type="entry name" value="RNA_pol_sigma_r2"/>
</dbReference>
<feature type="domain" description="RNA polymerase sigma-70 region 2" evidence="5">
    <location>
        <begin position="18"/>
        <end position="80"/>
    </location>
</feature>
<keyword evidence="4" id="KW-0804">Transcription</keyword>
<dbReference type="InterPro" id="IPR039425">
    <property type="entry name" value="RNA_pol_sigma-70-like"/>
</dbReference>
<dbReference type="Gene3D" id="1.10.10.10">
    <property type="entry name" value="Winged helix-like DNA-binding domain superfamily/Winged helix DNA-binding domain"/>
    <property type="match status" value="1"/>
</dbReference>
<dbReference type="Pfam" id="PF04542">
    <property type="entry name" value="Sigma70_r2"/>
    <property type="match status" value="1"/>
</dbReference>
<dbReference type="PANTHER" id="PTHR43133">
    <property type="entry name" value="RNA POLYMERASE ECF-TYPE SIGMA FACTO"/>
    <property type="match status" value="1"/>
</dbReference>
<evidence type="ECO:0000256" key="3">
    <source>
        <dbReference type="ARBA" id="ARBA00023082"/>
    </source>
</evidence>
<evidence type="ECO:0000259" key="5">
    <source>
        <dbReference type="Pfam" id="PF04542"/>
    </source>
</evidence>
<proteinExistence type="inferred from homology"/>
<dbReference type="InterPro" id="IPR036388">
    <property type="entry name" value="WH-like_DNA-bd_sf"/>
</dbReference>
<dbReference type="InterPro" id="IPR013324">
    <property type="entry name" value="RNA_pol_sigma_r3/r4-like"/>
</dbReference>
<comment type="similarity">
    <text evidence="1">Belongs to the sigma-70 factor family. ECF subfamily.</text>
</comment>
<dbReference type="NCBIfam" id="TIGR02937">
    <property type="entry name" value="sigma70-ECF"/>
    <property type="match status" value="1"/>
</dbReference>
<accession>A0ABV7JM61</accession>
<evidence type="ECO:0000313" key="7">
    <source>
        <dbReference type="EMBL" id="MFC3199185.1"/>
    </source>
</evidence>
<evidence type="ECO:0000256" key="4">
    <source>
        <dbReference type="ARBA" id="ARBA00023163"/>
    </source>
</evidence>
<evidence type="ECO:0000259" key="6">
    <source>
        <dbReference type="Pfam" id="PF08281"/>
    </source>
</evidence>
<protein>
    <submittedName>
        <fullName evidence="7">RNA polymerase sigma factor</fullName>
    </submittedName>
</protein>
<evidence type="ECO:0000313" key="8">
    <source>
        <dbReference type="Proteomes" id="UP001595526"/>
    </source>
</evidence>
<dbReference type="SUPFAM" id="SSF88946">
    <property type="entry name" value="Sigma2 domain of RNA polymerase sigma factors"/>
    <property type="match status" value="1"/>
</dbReference>
<dbReference type="RefSeq" id="WP_379024556.1">
    <property type="nucleotide sequence ID" value="NZ_JBHRTA010000038.1"/>
</dbReference>
<reference evidence="8" key="1">
    <citation type="journal article" date="2019" name="Int. J. Syst. Evol. Microbiol.">
        <title>The Global Catalogue of Microorganisms (GCM) 10K type strain sequencing project: providing services to taxonomists for standard genome sequencing and annotation.</title>
        <authorList>
            <consortium name="The Broad Institute Genomics Platform"/>
            <consortium name="The Broad Institute Genome Sequencing Center for Infectious Disease"/>
            <person name="Wu L."/>
            <person name="Ma J."/>
        </authorList>
    </citation>
    <scope>NUCLEOTIDE SEQUENCE [LARGE SCALE GENOMIC DNA]</scope>
    <source>
        <strain evidence="8">KCTC 52416</strain>
    </source>
</reference>
<dbReference type="SUPFAM" id="SSF88659">
    <property type="entry name" value="Sigma3 and sigma4 domains of RNA polymerase sigma factors"/>
    <property type="match status" value="1"/>
</dbReference>
<keyword evidence="2" id="KW-0805">Transcription regulation</keyword>
<dbReference type="Pfam" id="PF08281">
    <property type="entry name" value="Sigma70_r4_2"/>
    <property type="match status" value="1"/>
</dbReference>
<dbReference type="InterPro" id="IPR013249">
    <property type="entry name" value="RNA_pol_sigma70_r4_t2"/>
</dbReference>
<comment type="caution">
    <text evidence="7">The sequence shown here is derived from an EMBL/GenBank/DDBJ whole genome shotgun (WGS) entry which is preliminary data.</text>
</comment>
<evidence type="ECO:0000256" key="1">
    <source>
        <dbReference type="ARBA" id="ARBA00010641"/>
    </source>
</evidence>
<dbReference type="InterPro" id="IPR007627">
    <property type="entry name" value="RNA_pol_sigma70_r2"/>
</dbReference>
<gene>
    <name evidence="7" type="ORF">ACFOET_16285</name>
</gene>